<accession>A0AC35TGC5</accession>
<reference evidence="2" key="1">
    <citation type="submission" date="2016-11" db="UniProtKB">
        <authorList>
            <consortium name="WormBaseParasite"/>
        </authorList>
    </citation>
    <scope>IDENTIFICATION</scope>
    <source>
        <strain evidence="2">KR3021</strain>
    </source>
</reference>
<name>A0AC35TGC5_9BILA</name>
<dbReference type="WBParaSite" id="RSKR_0000025100.1">
    <property type="protein sequence ID" value="RSKR_0000025100.1"/>
    <property type="gene ID" value="RSKR_0000025100"/>
</dbReference>
<proteinExistence type="predicted"/>
<evidence type="ECO:0000313" key="1">
    <source>
        <dbReference type="Proteomes" id="UP000095286"/>
    </source>
</evidence>
<dbReference type="Proteomes" id="UP000095286">
    <property type="component" value="Unplaced"/>
</dbReference>
<organism evidence="1 2">
    <name type="scientific">Rhabditophanes sp. KR3021</name>
    <dbReference type="NCBI Taxonomy" id="114890"/>
    <lineage>
        <taxon>Eukaryota</taxon>
        <taxon>Metazoa</taxon>
        <taxon>Ecdysozoa</taxon>
        <taxon>Nematoda</taxon>
        <taxon>Chromadorea</taxon>
        <taxon>Rhabditida</taxon>
        <taxon>Tylenchina</taxon>
        <taxon>Panagrolaimomorpha</taxon>
        <taxon>Strongyloidoidea</taxon>
        <taxon>Alloionematidae</taxon>
        <taxon>Rhabditophanes</taxon>
    </lineage>
</organism>
<evidence type="ECO:0000313" key="2">
    <source>
        <dbReference type="WBParaSite" id="RSKR_0000025100.1"/>
    </source>
</evidence>
<sequence>MLFFEAPSTTTSNLDSSCGASCYGDYVTFMPIASQPIPCNTFLTPPHQRMITNDFTTRLHVAPPNLPATCNDVAKITVYNDVNNVQGTEQIVDMSGLTEISLINNTVIGFSSYVGQMVTNRHGSIIDEDGITAHGHFMHYVPSVQEWVTGKTQFYTLAKDCILEFYADINGSDPDSIQLDGHPLSSLKFDKNPLPIFGNKYSQFIVKIKGHGLHTLVNNGNYVAYVICKNVGGPNDAAGYLTGFNKRK</sequence>
<protein>
    <submittedName>
        <fullName evidence="2">CHRD domain-containing protein</fullName>
    </submittedName>
</protein>